<dbReference type="Proteomes" id="UP000663862">
    <property type="component" value="Unassembled WGS sequence"/>
</dbReference>
<reference evidence="3" key="1">
    <citation type="submission" date="2021-02" db="EMBL/GenBank/DDBJ databases">
        <authorList>
            <person name="Nowell W R."/>
        </authorList>
    </citation>
    <scope>NUCLEOTIDE SEQUENCE</scope>
</reference>
<dbReference type="EMBL" id="CAJOBQ010001744">
    <property type="protein sequence ID" value="CAF4512555.1"/>
    <property type="molecule type" value="Genomic_DNA"/>
</dbReference>
<feature type="region of interest" description="Disordered" evidence="1">
    <location>
        <begin position="44"/>
        <end position="73"/>
    </location>
</feature>
<protein>
    <submittedName>
        <fullName evidence="3">Uncharacterized protein</fullName>
    </submittedName>
</protein>
<gene>
    <name evidence="3" type="ORF">TSG867_LOCUS21974</name>
</gene>
<feature type="transmembrane region" description="Helical" evidence="2">
    <location>
        <begin position="85"/>
        <end position="105"/>
    </location>
</feature>
<organism evidence="3 4">
    <name type="scientific">Rotaria socialis</name>
    <dbReference type="NCBI Taxonomy" id="392032"/>
    <lineage>
        <taxon>Eukaryota</taxon>
        <taxon>Metazoa</taxon>
        <taxon>Spiralia</taxon>
        <taxon>Gnathifera</taxon>
        <taxon>Rotifera</taxon>
        <taxon>Eurotatoria</taxon>
        <taxon>Bdelloidea</taxon>
        <taxon>Philodinida</taxon>
        <taxon>Philodinidae</taxon>
        <taxon>Rotaria</taxon>
    </lineage>
</organism>
<keyword evidence="2" id="KW-1133">Transmembrane helix</keyword>
<keyword evidence="2" id="KW-0472">Membrane</keyword>
<proteinExistence type="predicted"/>
<sequence length="122" mass="13242">MIFICMINCFFVCADSDKFSLIDTSALPSSDESTVSILESTSSFSSIESSSSSSSSQSSHSSSSSRSSTTARPYYPDTYSPGSTAGIIVASIIFIIVISISALCIRRQRVHYLPYYNDYQPV</sequence>
<name>A0A820W5N7_9BILA</name>
<evidence type="ECO:0000313" key="3">
    <source>
        <dbReference type="EMBL" id="CAF4512555.1"/>
    </source>
</evidence>
<keyword evidence="2" id="KW-0812">Transmembrane</keyword>
<evidence type="ECO:0000256" key="1">
    <source>
        <dbReference type="SAM" id="MobiDB-lite"/>
    </source>
</evidence>
<feature type="compositionally biased region" description="Low complexity" evidence="1">
    <location>
        <begin position="44"/>
        <end position="68"/>
    </location>
</feature>
<evidence type="ECO:0000256" key="2">
    <source>
        <dbReference type="SAM" id="Phobius"/>
    </source>
</evidence>
<accession>A0A820W5N7</accession>
<dbReference type="AlphaFoldDB" id="A0A820W5N7"/>
<comment type="caution">
    <text evidence="3">The sequence shown here is derived from an EMBL/GenBank/DDBJ whole genome shotgun (WGS) entry which is preliminary data.</text>
</comment>
<evidence type="ECO:0000313" key="4">
    <source>
        <dbReference type="Proteomes" id="UP000663862"/>
    </source>
</evidence>